<evidence type="ECO:0000313" key="3">
    <source>
        <dbReference type="Proteomes" id="UP001295684"/>
    </source>
</evidence>
<organism evidence="2 3">
    <name type="scientific">Euplotes crassus</name>
    <dbReference type="NCBI Taxonomy" id="5936"/>
    <lineage>
        <taxon>Eukaryota</taxon>
        <taxon>Sar</taxon>
        <taxon>Alveolata</taxon>
        <taxon>Ciliophora</taxon>
        <taxon>Intramacronucleata</taxon>
        <taxon>Spirotrichea</taxon>
        <taxon>Hypotrichia</taxon>
        <taxon>Euplotida</taxon>
        <taxon>Euplotidae</taxon>
        <taxon>Moneuplotes</taxon>
    </lineage>
</organism>
<dbReference type="AlphaFoldDB" id="A0AAD1U2L1"/>
<comment type="caution">
    <text evidence="2">The sequence shown here is derived from an EMBL/GenBank/DDBJ whole genome shotgun (WGS) entry which is preliminary data.</text>
</comment>
<protein>
    <submittedName>
        <fullName evidence="2">Uncharacterized protein</fullName>
    </submittedName>
</protein>
<reference evidence="2" key="1">
    <citation type="submission" date="2023-07" db="EMBL/GenBank/DDBJ databases">
        <authorList>
            <consortium name="AG Swart"/>
            <person name="Singh M."/>
            <person name="Singh A."/>
            <person name="Seah K."/>
            <person name="Emmerich C."/>
        </authorList>
    </citation>
    <scope>NUCLEOTIDE SEQUENCE</scope>
    <source>
        <strain evidence="2">DP1</strain>
    </source>
</reference>
<keyword evidence="1" id="KW-1133">Transmembrane helix</keyword>
<feature type="transmembrane region" description="Helical" evidence="1">
    <location>
        <begin position="128"/>
        <end position="151"/>
    </location>
</feature>
<proteinExistence type="predicted"/>
<accession>A0AAD1U2L1</accession>
<gene>
    <name evidence="2" type="ORF">ECRASSUSDP1_LOCUS2371</name>
</gene>
<keyword evidence="1" id="KW-0812">Transmembrane</keyword>
<name>A0AAD1U2L1_EUPCR</name>
<evidence type="ECO:0000313" key="2">
    <source>
        <dbReference type="EMBL" id="CAI2361062.1"/>
    </source>
</evidence>
<dbReference type="Proteomes" id="UP001295684">
    <property type="component" value="Unassembled WGS sequence"/>
</dbReference>
<keyword evidence="1" id="KW-0472">Membrane</keyword>
<evidence type="ECO:0000256" key="1">
    <source>
        <dbReference type="SAM" id="Phobius"/>
    </source>
</evidence>
<keyword evidence="3" id="KW-1185">Reference proteome</keyword>
<dbReference type="EMBL" id="CAMPGE010002261">
    <property type="protein sequence ID" value="CAI2361062.1"/>
    <property type="molecule type" value="Genomic_DNA"/>
</dbReference>
<sequence length="225" mass="26212">MKGCDTLSEHHNPSRANFQYCLHISIKQILCFIRPSKPGEELYKFKFSRVFISFKNIRTSCKLNRNRYTINDWHALLTGSTKGEFLDFNGCDNQASNDPDGATSTSIGFQIDGLVNEYETTVISFLEILGQAGGIFEILFLMFSIVLRVFTKFLLQKEIKKVQNKEKLKEEWFTYPTQNPLEFRKNKRRNKIKSIALESMGKYRMCNRNTNSQKYNPVEDRSQCN</sequence>